<dbReference type="AlphaFoldDB" id="A0AA36J2J3"/>
<proteinExistence type="predicted"/>
<dbReference type="Proteomes" id="UP001178507">
    <property type="component" value="Unassembled WGS sequence"/>
</dbReference>
<organism evidence="2 3">
    <name type="scientific">Effrenium voratum</name>
    <dbReference type="NCBI Taxonomy" id="2562239"/>
    <lineage>
        <taxon>Eukaryota</taxon>
        <taxon>Sar</taxon>
        <taxon>Alveolata</taxon>
        <taxon>Dinophyceae</taxon>
        <taxon>Suessiales</taxon>
        <taxon>Symbiodiniaceae</taxon>
        <taxon>Effrenium</taxon>
    </lineage>
</organism>
<dbReference type="EMBL" id="CAUJNA010003283">
    <property type="protein sequence ID" value="CAJ1397949.1"/>
    <property type="molecule type" value="Genomic_DNA"/>
</dbReference>
<protein>
    <submittedName>
        <fullName evidence="2">Uncharacterized protein</fullName>
    </submittedName>
</protein>
<keyword evidence="1" id="KW-0175">Coiled coil</keyword>
<evidence type="ECO:0000313" key="3">
    <source>
        <dbReference type="Proteomes" id="UP001178507"/>
    </source>
</evidence>
<evidence type="ECO:0000256" key="1">
    <source>
        <dbReference type="SAM" id="Coils"/>
    </source>
</evidence>
<keyword evidence="3" id="KW-1185">Reference proteome</keyword>
<feature type="coiled-coil region" evidence="1">
    <location>
        <begin position="82"/>
        <end position="120"/>
    </location>
</feature>
<dbReference type="SUPFAM" id="SSF58113">
    <property type="entry name" value="Apolipoprotein A-I"/>
    <property type="match status" value="1"/>
</dbReference>
<gene>
    <name evidence="2" type="ORF">EVOR1521_LOCUS21861</name>
</gene>
<accession>A0AA36J2J3</accession>
<dbReference type="Gene3D" id="2.60.210.10">
    <property type="entry name" value="Apoptosis, Tumor Necrosis Factor Receptor Associated Protein 2, Chain A"/>
    <property type="match status" value="1"/>
</dbReference>
<dbReference type="CDD" id="cd00121">
    <property type="entry name" value="MATH"/>
    <property type="match status" value="1"/>
</dbReference>
<dbReference type="SUPFAM" id="SSF49599">
    <property type="entry name" value="TRAF domain-like"/>
    <property type="match status" value="1"/>
</dbReference>
<evidence type="ECO:0000313" key="2">
    <source>
        <dbReference type="EMBL" id="CAJ1397949.1"/>
    </source>
</evidence>
<reference evidence="2" key="1">
    <citation type="submission" date="2023-08" db="EMBL/GenBank/DDBJ databases">
        <authorList>
            <person name="Chen Y."/>
            <person name="Shah S."/>
            <person name="Dougan E. K."/>
            <person name="Thang M."/>
            <person name="Chan C."/>
        </authorList>
    </citation>
    <scope>NUCLEOTIDE SEQUENCE</scope>
</reference>
<sequence length="763" mass="84882">MGKKPILVTLEEFSELKAQLQAQIGRLQKDFQAKVPACEDNISQLQVAKGELAKDLEVAKAATQRVAEDAQAFAGASCRALEQRLGAQMGELKNELRRSDEELQKELRQLEEASRKTLSDELHVLCERLDQDISEVRSEMSESVQKCKEHFRVELQKLCELLAASIEDNKQEALRKTAEFLQAAKSRTETSLQEEQQARAAQDQRFASSEAEIWLKLERLGELIDETGQQAEEHLAASNGHLDQKFSQAFTLADQRLLALDDTSTRLRAGLCEVQNSYTRKVTWVIREASKKIKRPLLDDVKIQPHVSWFSPQFDAGGCHGLQLELQVFRIQDPPVDGQEVGDCMVYLWATKGSNLVFKLGLGGKCQLLEKRFNGRVPYGTTRLCFFADQINKEDDTLHVSCEILEALRELEAPLQPAAPQPPDWRKALEEQGKPVPEVDPAVAAAGDRSNGPQPLEGQLFYSMHINNRLYDQVKDQVESMRCRLVKTVEWRIEKASMLRRCFPPGEALSSTVFGAAGIEQLQLVFYPSGYTGATEGFCSLFLNAPAGVTMKCLLQAGKEKRDANHVFDRPGAFGRTNFCQLESCMDEDDTILIRLEVTEAHQDLVAKLALPPKPGDPRNLSQQEGVACGPVMSAVKLRRQGNVLEDVKVLPSLWTVKFADDPCQRPQGYHDFNEFRSEKTGTCLSASVPVGSATALARVRPGTGARDAMRPKTAGRQKLNESLPSFIDGQADASSLGDRAWLDATLSRPKSAGMLRRRPKAL</sequence>
<name>A0AA36J2J3_9DINO</name>
<dbReference type="InterPro" id="IPR008974">
    <property type="entry name" value="TRAF-like"/>
</dbReference>
<dbReference type="InterPro" id="IPR002083">
    <property type="entry name" value="MATH/TRAF_dom"/>
</dbReference>
<comment type="caution">
    <text evidence="2">The sequence shown here is derived from an EMBL/GenBank/DDBJ whole genome shotgun (WGS) entry which is preliminary data.</text>
</comment>
<dbReference type="Gene3D" id="1.20.120.20">
    <property type="entry name" value="Apolipoprotein"/>
    <property type="match status" value="1"/>
</dbReference>